<keyword evidence="7 11" id="KW-0067">ATP-binding</keyword>
<keyword evidence="4 11" id="KW-0547">Nucleotide-binding</keyword>
<comment type="catalytic activity">
    <reaction evidence="12">
        <text>ATP + H2O = ADP + phosphate + H(+)</text>
        <dbReference type="Rhea" id="RHEA:13065"/>
        <dbReference type="ChEBI" id="CHEBI:15377"/>
        <dbReference type="ChEBI" id="CHEBI:15378"/>
        <dbReference type="ChEBI" id="CHEBI:30616"/>
        <dbReference type="ChEBI" id="CHEBI:43474"/>
        <dbReference type="ChEBI" id="CHEBI:456216"/>
        <dbReference type="EC" id="3.6.4.12"/>
    </reaction>
</comment>
<keyword evidence="8 11" id="KW-0238">DNA-binding</keyword>
<dbReference type="GO" id="GO:0005634">
    <property type="term" value="C:nucleus"/>
    <property type="evidence" value="ECO:0007669"/>
    <property type="project" value="UniProtKB-SubCell"/>
</dbReference>
<evidence type="ECO:0000256" key="5">
    <source>
        <dbReference type="ARBA" id="ARBA00022801"/>
    </source>
</evidence>
<keyword evidence="9" id="KW-0539">Nucleus</keyword>
<dbReference type="GO" id="GO:0042555">
    <property type="term" value="C:MCM complex"/>
    <property type="evidence" value="ECO:0007669"/>
    <property type="project" value="UniProtKB-UniRule"/>
</dbReference>
<feature type="domain" description="MCM C-terminal AAA(+) ATPase" evidence="14">
    <location>
        <begin position="383"/>
        <end position="589"/>
    </location>
</feature>
<dbReference type="Gene3D" id="2.40.50.140">
    <property type="entry name" value="Nucleic acid-binding proteins"/>
    <property type="match status" value="1"/>
</dbReference>
<feature type="region of interest" description="Disordered" evidence="13">
    <location>
        <begin position="757"/>
        <end position="781"/>
    </location>
</feature>
<evidence type="ECO:0000256" key="13">
    <source>
        <dbReference type="SAM" id="MobiDB-lite"/>
    </source>
</evidence>
<dbReference type="EC" id="3.6.4.12" evidence="12"/>
<dbReference type="PRINTS" id="PR01657">
    <property type="entry name" value="MCMFAMILY"/>
</dbReference>
<dbReference type="InterPro" id="IPR027925">
    <property type="entry name" value="MCM_N"/>
</dbReference>
<keyword evidence="6 12" id="KW-0347">Helicase</keyword>
<dbReference type="Proteomes" id="UP000324585">
    <property type="component" value="Unassembled WGS sequence"/>
</dbReference>
<dbReference type="Pfam" id="PF14551">
    <property type="entry name" value="MCM_N"/>
    <property type="match status" value="1"/>
</dbReference>
<dbReference type="Pfam" id="PF17855">
    <property type="entry name" value="MCM_lid"/>
    <property type="match status" value="1"/>
</dbReference>
<evidence type="ECO:0000256" key="2">
    <source>
        <dbReference type="ARBA" id="ARBA00008010"/>
    </source>
</evidence>
<dbReference type="InterPro" id="IPR041562">
    <property type="entry name" value="MCM_lid"/>
</dbReference>
<feature type="compositionally biased region" description="Basic and acidic residues" evidence="13">
    <location>
        <begin position="599"/>
        <end position="623"/>
    </location>
</feature>
<proteinExistence type="inferred from homology"/>
<accession>A0A5J4Z5D8</accession>
<dbReference type="Gene3D" id="3.40.50.300">
    <property type="entry name" value="P-loop containing nucleotide triphosphate hydrolases"/>
    <property type="match status" value="1"/>
</dbReference>
<feature type="compositionally biased region" description="Low complexity" evidence="13">
    <location>
        <begin position="758"/>
        <end position="778"/>
    </location>
</feature>
<dbReference type="Gene3D" id="1.20.58.870">
    <property type="match status" value="1"/>
</dbReference>
<keyword evidence="3 12" id="KW-0235">DNA replication</keyword>
<evidence type="ECO:0000256" key="1">
    <source>
        <dbReference type="ARBA" id="ARBA00004123"/>
    </source>
</evidence>
<dbReference type="AlphaFoldDB" id="A0A5J4Z5D8"/>
<dbReference type="GO" id="GO:0003697">
    <property type="term" value="F:single-stranded DNA binding"/>
    <property type="evidence" value="ECO:0007669"/>
    <property type="project" value="TreeGrafter"/>
</dbReference>
<dbReference type="SMART" id="SM00350">
    <property type="entry name" value="MCM"/>
    <property type="match status" value="1"/>
</dbReference>
<evidence type="ECO:0000256" key="9">
    <source>
        <dbReference type="ARBA" id="ARBA00023242"/>
    </source>
</evidence>
<protein>
    <recommendedName>
        <fullName evidence="12">DNA replication licensing factor MCM6</fullName>
        <ecNumber evidence="12">3.6.4.12</ecNumber>
    </recommendedName>
</protein>
<dbReference type="OMA" id="RHQQTDK"/>
<dbReference type="InterPro" id="IPR027417">
    <property type="entry name" value="P-loop_NTPase"/>
</dbReference>
<dbReference type="Pfam" id="PF17207">
    <property type="entry name" value="MCM_OB"/>
    <property type="match status" value="1"/>
</dbReference>
<dbReference type="Pfam" id="PF18263">
    <property type="entry name" value="WHD_MCM6"/>
    <property type="match status" value="1"/>
</dbReference>
<dbReference type="Gene3D" id="3.30.1640.10">
    <property type="entry name" value="mini-chromosome maintenance (MCM) complex, chain A, domain 1"/>
    <property type="match status" value="1"/>
</dbReference>
<dbReference type="GO" id="GO:0006270">
    <property type="term" value="P:DNA replication initiation"/>
    <property type="evidence" value="ECO:0007669"/>
    <property type="project" value="UniProtKB-UniRule"/>
</dbReference>
<dbReference type="GO" id="GO:0016887">
    <property type="term" value="F:ATP hydrolysis activity"/>
    <property type="evidence" value="ECO:0007669"/>
    <property type="project" value="RHEA"/>
</dbReference>
<comment type="subcellular location">
    <subcellularLocation>
        <location evidence="1 12">Nucleus</location>
    </subcellularLocation>
</comment>
<evidence type="ECO:0000256" key="4">
    <source>
        <dbReference type="ARBA" id="ARBA00022741"/>
    </source>
</evidence>
<dbReference type="FunFam" id="3.40.50.300:FF:000826">
    <property type="entry name" value="Replicative DNA helicase Mcm"/>
    <property type="match status" value="1"/>
</dbReference>
<dbReference type="InterPro" id="IPR033762">
    <property type="entry name" value="MCM_OB"/>
</dbReference>
<dbReference type="FunFam" id="2.20.28.10:FF:000003">
    <property type="entry name" value="DNA helicase"/>
    <property type="match status" value="1"/>
</dbReference>
<evidence type="ECO:0000256" key="8">
    <source>
        <dbReference type="ARBA" id="ARBA00023125"/>
    </source>
</evidence>
<feature type="region of interest" description="Disordered" evidence="13">
    <location>
        <begin position="599"/>
        <end position="636"/>
    </location>
</feature>
<dbReference type="GO" id="GO:1990518">
    <property type="term" value="F:single-stranded 3'-5' DNA helicase activity"/>
    <property type="evidence" value="ECO:0007669"/>
    <property type="project" value="TreeGrafter"/>
</dbReference>
<dbReference type="CDD" id="cd17757">
    <property type="entry name" value="MCM6"/>
    <property type="match status" value="1"/>
</dbReference>
<dbReference type="InterPro" id="IPR001208">
    <property type="entry name" value="MCM_dom"/>
</dbReference>
<dbReference type="PANTHER" id="PTHR11630:SF43">
    <property type="entry name" value="DNA REPLICATION LICENSING FACTOR MCM6"/>
    <property type="match status" value="1"/>
</dbReference>
<keyword evidence="16" id="KW-1185">Reference proteome</keyword>
<evidence type="ECO:0000256" key="6">
    <source>
        <dbReference type="ARBA" id="ARBA00022806"/>
    </source>
</evidence>
<dbReference type="InterPro" id="IPR041024">
    <property type="entry name" value="Mcm6_C"/>
</dbReference>
<comment type="similarity">
    <text evidence="2 11">Belongs to the MCM family.</text>
</comment>
<keyword evidence="10 12" id="KW-0131">Cell cycle</keyword>
<evidence type="ECO:0000256" key="7">
    <source>
        <dbReference type="ARBA" id="ARBA00022840"/>
    </source>
</evidence>
<dbReference type="InterPro" id="IPR031327">
    <property type="entry name" value="MCM"/>
</dbReference>
<comment type="function">
    <text evidence="12">Acts as component of the MCM2-7 complex (MCM complex) which is the replicative helicase essential for 'once per cell cycle' DNA replication initiation and elongation in eukaryotic cells. The active ATPase sites in the MCM2-7 ring are formed through the interaction surfaces of two neighboring subunits such that a critical structure of a conserved arginine finger motif is provided in trans relative to the ATP-binding site of the Walker A box of the adjacent subunit. The six ATPase active sites, however, are likely to contribute differentially to the complex helicase activity.</text>
</comment>
<comment type="subunit">
    <text evidence="12">Component of the MCM2-7 complex.</text>
</comment>
<dbReference type="SUPFAM" id="SSF50249">
    <property type="entry name" value="Nucleic acid-binding proteins"/>
    <property type="match status" value="1"/>
</dbReference>
<dbReference type="GO" id="GO:0005524">
    <property type="term" value="F:ATP binding"/>
    <property type="evidence" value="ECO:0007669"/>
    <property type="project" value="UniProtKB-UniRule"/>
</dbReference>
<dbReference type="PRINTS" id="PR01662">
    <property type="entry name" value="MCMPROTEIN6"/>
</dbReference>
<name>A0A5J4Z5D8_PORPP</name>
<dbReference type="Gene3D" id="2.20.28.10">
    <property type="match status" value="1"/>
</dbReference>
<dbReference type="InterPro" id="IPR008049">
    <property type="entry name" value="MCM6"/>
</dbReference>
<dbReference type="OrthoDB" id="1744952at2759"/>
<dbReference type="SUPFAM" id="SSF52540">
    <property type="entry name" value="P-loop containing nucleoside triphosphate hydrolases"/>
    <property type="match status" value="1"/>
</dbReference>
<evidence type="ECO:0000313" key="16">
    <source>
        <dbReference type="Proteomes" id="UP000324585"/>
    </source>
</evidence>
<dbReference type="GO" id="GO:1902969">
    <property type="term" value="P:mitotic DNA replication"/>
    <property type="evidence" value="ECO:0007669"/>
    <property type="project" value="TreeGrafter"/>
</dbReference>
<sequence>MEGAGNVREAGGAAAVGVVDSLVSEVARRFALFLDSYTDRQESAGQDGADAQRPDLADVEAETSVPVYVRQLAKLRQMDRSTLYVDFAHLLDFDSELAESMETQFYRFEPALRNVVFKFIERHLPDEARGADGAERPFWISVFNLPVTNRLRELRASRVGQLLSVSGTVTRTSESRPELIYGTFVCNVPGCGKVTEKVEQQFKYTEPTCLNCGNKDDWKLDIKQSVFADWQKVKLQENSLEIPAGSLPRSLDVIVRNDNVELAKAGDKVTFTGTLIVVPDASTLAAAGEKVEHMRRRDLAAAAGGISGAQRNFGTRELTYRLCFLASHIAPTETNYQSGGGSGVSTGLFRSEEEEEDGAAAVLESFTPQEKEEIFRLKGQPRLLKRLSSSIAPNVFGHSMIKRGILLLILGGVHKRTQEGIALRGDINCCLVGDPSCAKSQFLKYVVNFLPRAVYTSGKASSAAGLTASVAKDAETGEFMIEAGALMLADNSVCCIDEFDKMETKDQVAIHEAMEQQTISISKAGLQATLNARTSILAAANPIGGRYDTSKTLRQNLMMSAPIMSRFDLFFVIVDKPDKDADFKIARFVVDLHCAGRQGEAHRDDGDRQARGADDVDEARGQDVDDGDDAEASAAEPELSQEQLRRYIRYARTINPKITSDAKELLVKLYKELRQRDATAQGRGAYKVTVRQLESLIRLSEAIARLHLDDFVRALYVQEAAQLLDKSILHVDDRDVELADDAIELARAAEHQLETEAEANAAANADSSAPHAAGAQAQPEEHQMTITFGEFRQLVNRVVVHLRRMEAREGGFGKGAASTNDLVRYLLECRESQDAGFSSEAELVQESKRYKLVIKRMVNKERILLELPDQDPELARVDRLLVVHPNYTANE</sequence>
<keyword evidence="5 12" id="KW-0378">Hydrolase</keyword>
<dbReference type="InterPro" id="IPR012340">
    <property type="entry name" value="NA-bd_OB-fold"/>
</dbReference>
<organism evidence="15 16">
    <name type="scientific">Porphyridium purpureum</name>
    <name type="common">Red alga</name>
    <name type="synonym">Porphyridium cruentum</name>
    <dbReference type="NCBI Taxonomy" id="35688"/>
    <lineage>
        <taxon>Eukaryota</taxon>
        <taxon>Rhodophyta</taxon>
        <taxon>Bangiophyceae</taxon>
        <taxon>Porphyridiales</taxon>
        <taxon>Porphyridiaceae</taxon>
        <taxon>Porphyridium</taxon>
    </lineage>
</organism>
<gene>
    <name evidence="15" type="ORF">FVE85_6844</name>
</gene>
<dbReference type="Pfam" id="PF00493">
    <property type="entry name" value="MCM"/>
    <property type="match status" value="1"/>
</dbReference>
<dbReference type="EMBL" id="VRMN01000001">
    <property type="protein sequence ID" value="KAA8499259.1"/>
    <property type="molecule type" value="Genomic_DNA"/>
</dbReference>
<dbReference type="PANTHER" id="PTHR11630">
    <property type="entry name" value="DNA REPLICATION LICENSING FACTOR MCM FAMILY MEMBER"/>
    <property type="match status" value="1"/>
</dbReference>
<dbReference type="GO" id="GO:0000727">
    <property type="term" value="P:double-strand break repair via break-induced replication"/>
    <property type="evidence" value="ECO:0007669"/>
    <property type="project" value="TreeGrafter"/>
</dbReference>
<evidence type="ECO:0000256" key="3">
    <source>
        <dbReference type="ARBA" id="ARBA00022705"/>
    </source>
</evidence>
<dbReference type="PROSITE" id="PS50051">
    <property type="entry name" value="MCM_2"/>
    <property type="match status" value="1"/>
</dbReference>
<comment type="caution">
    <text evidence="15">The sequence shown here is derived from an EMBL/GenBank/DDBJ whole genome shotgun (WGS) entry which is preliminary data.</text>
</comment>
<reference evidence="16" key="1">
    <citation type="journal article" date="2019" name="Nat. Commun.">
        <title>Expansion of phycobilisome linker gene families in mesophilic red algae.</title>
        <authorList>
            <person name="Lee J."/>
            <person name="Kim D."/>
            <person name="Bhattacharya D."/>
            <person name="Yoon H.S."/>
        </authorList>
    </citation>
    <scope>NUCLEOTIDE SEQUENCE [LARGE SCALE GENOMIC DNA]</scope>
    <source>
        <strain evidence="16">CCMP 1328</strain>
    </source>
</reference>
<evidence type="ECO:0000256" key="10">
    <source>
        <dbReference type="ARBA" id="ARBA00023306"/>
    </source>
</evidence>
<evidence type="ECO:0000256" key="12">
    <source>
        <dbReference type="RuleBase" id="RU368064"/>
    </source>
</evidence>
<evidence type="ECO:0000256" key="11">
    <source>
        <dbReference type="RuleBase" id="RU004070"/>
    </source>
</evidence>
<evidence type="ECO:0000313" key="15">
    <source>
        <dbReference type="EMBL" id="KAA8499259.1"/>
    </source>
</evidence>
<evidence type="ECO:0000259" key="14">
    <source>
        <dbReference type="PROSITE" id="PS50051"/>
    </source>
</evidence>